<evidence type="ECO:0000313" key="3">
    <source>
        <dbReference type="EMBL" id="CAA9265327.1"/>
    </source>
</evidence>
<evidence type="ECO:0000259" key="2">
    <source>
        <dbReference type="SMART" id="SM01043"/>
    </source>
</evidence>
<dbReference type="Gene3D" id="1.25.40.10">
    <property type="entry name" value="Tetratricopeptide repeat domain"/>
    <property type="match status" value="2"/>
</dbReference>
<dbReference type="InterPro" id="IPR005158">
    <property type="entry name" value="BTAD"/>
</dbReference>
<sequence length="939" mass="102093">MALSSLRHQLEPPGVPGGTVLQADRFSVRLNPDAVSADVTEFDAAVTGAARPAAAAERVRLLEAAVRLYQGEFLPGYYDDWVLEEQRRLAEAFVGAAHGLVRELEKAGDVAGALEHARHAVQVEPMREEFRRDLMRLLASSGDREGIDAALRQFNDWDRRGAQEGWEPGPALRQYARDLERRAQASPAAPEIPRRVVEGSGGAPAPVVPSRTPEGFPPAEAPHPRAEVEHAGRLPLQVTRFFGREEEIARLAEMLSPCGPVALPPDDARAARLVTLTGPGGTGKTRLSLAVAERLRSSYRGAVWFVPLADLANARLIPGAVVDALGIPRSLEAGRLEQAEMLLAAQPSLLVLDNFEHLVRQGGALVRTLLARLPTLTCLVTSRQPLHVTGEREYPLLPLPVPRTDEDADRMSRVPSVQLFVDRAQAVRPDFQLTPGNAPAVAELCTRLDGMPLAVELAAARVQVLTARQMVTQLDRRFELLVSRKRDISERHRTLWAAINWSYGLLTPDLQKFFRRLSVFRGGWTLEAAETVSGDPDGPVNALDGMSHLRDCSLILAEEIGPEMRFRMIESLRDYGEERLREAGEADRIRDRHRDFHLRLAEAAEAPLRGPRQAEWLGRLEAEYDNIQAALEWSLNGSPEAGLRLAGALWQFWLASGRLGEGRERLRTVLSRTDPSDRSAPRAKALNGAGVLAYVQGDYEGARVLHEEGLAIWRESGDRQHLSYALLGLGFVETAQENYDRAGALYDECLPLFREYADVWGVAWTLNNMGNVAWHRGDVVRARALYEESLALKRELGDPYGLADSLGNLALAASGQGDHTTARALYQESLTIWRDLGDRRGVAAALEGLAGLEAAKEAGSAGDAPGSAAERAACLAGAAEALRRSIGARLSPSDLAQNERALAPARAALAPDAFRAALAAGAALSLEAAVAYAVGAHPE</sequence>
<protein>
    <recommendedName>
        <fullName evidence="2">Bacterial transcriptional activator domain-containing protein</fullName>
    </recommendedName>
</protein>
<dbReference type="SMART" id="SM00028">
    <property type="entry name" value="TPR"/>
    <property type="match status" value="4"/>
</dbReference>
<evidence type="ECO:0000256" key="1">
    <source>
        <dbReference type="SAM" id="MobiDB-lite"/>
    </source>
</evidence>
<dbReference type="SUPFAM" id="SSF52540">
    <property type="entry name" value="P-loop containing nucleoside triphosphate hydrolases"/>
    <property type="match status" value="1"/>
</dbReference>
<dbReference type="EMBL" id="CADCTO010000340">
    <property type="protein sequence ID" value="CAA9265327.1"/>
    <property type="molecule type" value="Genomic_DNA"/>
</dbReference>
<dbReference type="Pfam" id="PF03704">
    <property type="entry name" value="BTAD"/>
    <property type="match status" value="1"/>
</dbReference>
<accession>A0A6J4IZP8</accession>
<organism evidence="3">
    <name type="scientific">uncultured Armatimonadetes bacterium</name>
    <dbReference type="NCBI Taxonomy" id="157466"/>
    <lineage>
        <taxon>Bacteria</taxon>
        <taxon>Bacillati</taxon>
        <taxon>Armatimonadota</taxon>
        <taxon>environmental samples</taxon>
    </lineage>
</organism>
<proteinExistence type="predicted"/>
<reference evidence="3" key="1">
    <citation type="submission" date="2020-02" db="EMBL/GenBank/DDBJ databases">
        <authorList>
            <person name="Meier V. D."/>
        </authorList>
    </citation>
    <scope>NUCLEOTIDE SEQUENCE</scope>
    <source>
        <strain evidence="3">AVDCRST_MAG63</strain>
    </source>
</reference>
<dbReference type="Gene3D" id="3.40.50.300">
    <property type="entry name" value="P-loop containing nucleotide triphosphate hydrolases"/>
    <property type="match status" value="1"/>
</dbReference>
<dbReference type="PANTHER" id="PTHR47691:SF3">
    <property type="entry name" value="HTH-TYPE TRANSCRIPTIONAL REGULATOR RV0890C-RELATED"/>
    <property type="match status" value="1"/>
</dbReference>
<dbReference type="PANTHER" id="PTHR47691">
    <property type="entry name" value="REGULATOR-RELATED"/>
    <property type="match status" value="1"/>
</dbReference>
<name>A0A6J4IZP8_9BACT</name>
<dbReference type="InterPro" id="IPR019734">
    <property type="entry name" value="TPR_rpt"/>
</dbReference>
<dbReference type="SMART" id="SM01043">
    <property type="entry name" value="BTAD"/>
    <property type="match status" value="1"/>
</dbReference>
<dbReference type="SUPFAM" id="SSF48452">
    <property type="entry name" value="TPR-like"/>
    <property type="match status" value="2"/>
</dbReference>
<gene>
    <name evidence="3" type="ORF">AVDCRST_MAG63-2647</name>
</gene>
<feature type="domain" description="Bacterial transcriptional activator" evidence="2">
    <location>
        <begin position="37"/>
        <end position="180"/>
    </location>
</feature>
<dbReference type="AlphaFoldDB" id="A0A6J4IZP8"/>
<feature type="region of interest" description="Disordered" evidence="1">
    <location>
        <begin position="180"/>
        <end position="230"/>
    </location>
</feature>
<dbReference type="Pfam" id="PF13424">
    <property type="entry name" value="TPR_12"/>
    <property type="match status" value="2"/>
</dbReference>
<dbReference type="InterPro" id="IPR027417">
    <property type="entry name" value="P-loop_NTPase"/>
</dbReference>
<dbReference type="InterPro" id="IPR011990">
    <property type="entry name" value="TPR-like_helical_dom_sf"/>
</dbReference>